<feature type="transmembrane region" description="Helical" evidence="1">
    <location>
        <begin position="59"/>
        <end position="78"/>
    </location>
</feature>
<gene>
    <name evidence="2" type="ORF">PAHA3_3329</name>
</gene>
<reference evidence="3" key="2">
    <citation type="submission" date="2016-01" db="EMBL/GenBank/DDBJ databases">
        <title>Draft Genome Sequence of Paenibacillus amylolyticus Heshi-A3 that Was Isolated from Fermented Rice Bran with Aging Salted Mackerel, Which Was Named Heshiko as Traditional Fermented Seafood in Japan.</title>
        <authorList>
            <person name="Akuzawa S."/>
            <person name="Nakagawa J."/>
            <person name="Kanekatsu T."/>
            <person name="Kubota E."/>
            <person name="Ohtake R."/>
            <person name="Suzuki T."/>
            <person name="Kanesaki Y."/>
        </authorList>
    </citation>
    <scope>NUCLEOTIDE SEQUENCE [LARGE SCALE GENOMIC DNA]</scope>
    <source>
        <strain evidence="3">Heshi-A3</strain>
    </source>
</reference>
<comment type="caution">
    <text evidence="2">The sequence shown here is derived from an EMBL/GenBank/DDBJ whole genome shotgun (WGS) entry which is preliminary data.</text>
</comment>
<keyword evidence="1" id="KW-1133">Transmembrane helix</keyword>
<dbReference type="AlphaFoldDB" id="A0A100VNN0"/>
<evidence type="ECO:0000313" key="3">
    <source>
        <dbReference type="Proteomes" id="UP000069697"/>
    </source>
</evidence>
<keyword evidence="1" id="KW-0472">Membrane</keyword>
<accession>A0A100VNN0</accession>
<proteinExistence type="predicted"/>
<dbReference type="PROSITE" id="PS51257">
    <property type="entry name" value="PROKAR_LIPOPROTEIN"/>
    <property type="match status" value="1"/>
</dbReference>
<sequence>MKQLFLKIPLWYWFIWIVGCMMIVFNSFYLYSSVINLIALVMISVANAIRVWKTERSLTIAFLVIAALSLVYILIYFIRYV</sequence>
<keyword evidence="1" id="KW-0812">Transmembrane</keyword>
<organism evidence="2 3">
    <name type="scientific">Paenibacillus amylolyticus</name>
    <dbReference type="NCBI Taxonomy" id="1451"/>
    <lineage>
        <taxon>Bacteria</taxon>
        <taxon>Bacillati</taxon>
        <taxon>Bacillota</taxon>
        <taxon>Bacilli</taxon>
        <taxon>Bacillales</taxon>
        <taxon>Paenibacillaceae</taxon>
        <taxon>Paenibacillus</taxon>
    </lineage>
</organism>
<name>A0A100VNN0_PAEAM</name>
<evidence type="ECO:0000256" key="1">
    <source>
        <dbReference type="SAM" id="Phobius"/>
    </source>
</evidence>
<feature type="transmembrane region" description="Helical" evidence="1">
    <location>
        <begin position="12"/>
        <end position="29"/>
    </location>
</feature>
<dbReference type="EMBL" id="BCNV01000001">
    <property type="protein sequence ID" value="GAS83251.1"/>
    <property type="molecule type" value="Genomic_DNA"/>
</dbReference>
<dbReference type="Proteomes" id="UP000069697">
    <property type="component" value="Unassembled WGS sequence"/>
</dbReference>
<reference evidence="2 3" key="1">
    <citation type="journal article" date="2016" name="Genome Announc.">
        <title>Draft Genome Sequence of Paenibacillus amylolyticus Heshi-A3, Isolated from Fermented Rice Bran in a Japanese Fermented Seafood Dish.</title>
        <authorList>
            <person name="Akuzawa S."/>
            <person name="Nagaoka J."/>
            <person name="Kanekatsu M."/>
            <person name="Kubota E."/>
            <person name="Ohtake R."/>
            <person name="Suzuki T."/>
            <person name="Kanesaki Y."/>
        </authorList>
    </citation>
    <scope>NUCLEOTIDE SEQUENCE [LARGE SCALE GENOMIC DNA]</scope>
    <source>
        <strain evidence="2 3">Heshi-A3</strain>
    </source>
</reference>
<protein>
    <submittedName>
        <fullName evidence="2">Uncharacterized protein</fullName>
    </submittedName>
</protein>
<evidence type="ECO:0000313" key="2">
    <source>
        <dbReference type="EMBL" id="GAS83251.1"/>
    </source>
</evidence>